<organism evidence="1 2">
    <name type="scientific">Cognatishimia maritima</name>
    <dbReference type="NCBI Taxonomy" id="870908"/>
    <lineage>
        <taxon>Bacteria</taxon>
        <taxon>Pseudomonadati</taxon>
        <taxon>Pseudomonadota</taxon>
        <taxon>Alphaproteobacteria</taxon>
        <taxon>Rhodobacterales</taxon>
        <taxon>Paracoccaceae</taxon>
        <taxon>Cognatishimia</taxon>
    </lineage>
</organism>
<reference evidence="2" key="1">
    <citation type="submission" date="2016-11" db="EMBL/GenBank/DDBJ databases">
        <authorList>
            <person name="Varghese N."/>
            <person name="Submissions S."/>
        </authorList>
    </citation>
    <scope>NUCLEOTIDE SEQUENCE [LARGE SCALE GENOMIC DNA]</scope>
    <source>
        <strain evidence="2">DSM 28223</strain>
    </source>
</reference>
<gene>
    <name evidence="1" type="ORF">SAMN04488044_0577</name>
</gene>
<protein>
    <submittedName>
        <fullName evidence="1">Putative lumazine-binding</fullName>
    </submittedName>
</protein>
<proteinExistence type="predicted"/>
<keyword evidence="2" id="KW-1185">Reference proteome</keyword>
<dbReference type="Pfam" id="PF12893">
    <property type="entry name" value="Lumazine_bd_2"/>
    <property type="match status" value="1"/>
</dbReference>
<dbReference type="EMBL" id="FQWM01000001">
    <property type="protein sequence ID" value="SHG36691.1"/>
    <property type="molecule type" value="Genomic_DNA"/>
</dbReference>
<dbReference type="InterPro" id="IPR032710">
    <property type="entry name" value="NTF2-like_dom_sf"/>
</dbReference>
<evidence type="ECO:0000313" key="1">
    <source>
        <dbReference type="EMBL" id="SHG36691.1"/>
    </source>
</evidence>
<name>A0A1M5J872_9RHOB</name>
<dbReference type="InterPro" id="IPR039437">
    <property type="entry name" value="FrzH/put_lumazine-bd"/>
</dbReference>
<dbReference type="RefSeq" id="WP_072790243.1">
    <property type="nucleotide sequence ID" value="NZ_FQWM01000001.1"/>
</dbReference>
<dbReference type="Proteomes" id="UP000184211">
    <property type="component" value="Unassembled WGS sequence"/>
</dbReference>
<dbReference type="STRING" id="870908.SAMN04488044_0577"/>
<dbReference type="Gene3D" id="3.10.450.50">
    <property type="match status" value="1"/>
</dbReference>
<evidence type="ECO:0000313" key="2">
    <source>
        <dbReference type="Proteomes" id="UP000184211"/>
    </source>
</evidence>
<dbReference type="AlphaFoldDB" id="A0A1M5J872"/>
<dbReference type="SUPFAM" id="SSF54427">
    <property type="entry name" value="NTF2-like"/>
    <property type="match status" value="1"/>
</dbReference>
<sequence>MSDTDAISQLILDHFEGMRWDEKSNPDWERFRRDFHPSAILCGAARPAEPKSVEAFVERMEAVAIKNLKSFEEHTATLEIMHFGNIAVALARSDMLENGSEENQDISAFLLVKSEGKWSILGHAWDQVDEDSTMPTALR</sequence>
<accession>A0A1M5J872</accession>
<dbReference type="OrthoDB" id="8420953at2"/>